<feature type="transmembrane region" description="Helical" evidence="2">
    <location>
        <begin position="516"/>
        <end position="535"/>
    </location>
</feature>
<feature type="compositionally biased region" description="Basic and acidic residues" evidence="1">
    <location>
        <begin position="397"/>
        <end position="408"/>
    </location>
</feature>
<keyword evidence="4" id="KW-1185">Reference proteome</keyword>
<proteinExistence type="predicted"/>
<sequence>MFVTPRMDRPDALARRSRPARRLEVERLEARTALSGGLAAMDLNQAKVEPALVNIVAAIWTAQRAGVDVSADAILAASRTGMLKSPYVDDFVKIYSSLLPLASESLTGLAGAMAVLGQAYQAGVPISVLLDNTASAIGSPLADIPPEVIPMGVAAAVAAQKAGVALPPMVAGFNGTVAGSQIGAWVSAAIGQLSALTGGGGSTSNASAAPPFLITLGEFVLSNIDNIYLNSMKYRENASAPMGPRPDGTASNGLASIFNLMMAMIRESQDNGWGSVDGMSSVVVGGSGPVLTRGLASWSDELRSSVGNPDELFPLGSPEEPFSLGHSDESVPLGNLDAPVPTASITAGEIPLDIVLSDLGLPTQGVSIGLEQMAELIALEDSSLALVGTLWTVPSDSRAEPAHERDPSDEQAEPAMSSALPPSSVFVLGLDEAFERSRDACGPIFSDRAADLGEERLEGRCPIIPTATRIQWPDEDEGVSPDVGATAVAGSTLSLEGPSQAGLSAGEELDALIERGVQSVLAASASALIVGWFWVRRQRRRLAGIGRTDPHRGVGEHSPEESP</sequence>
<dbReference type="AlphaFoldDB" id="L0DG47"/>
<feature type="region of interest" description="Disordered" evidence="1">
    <location>
        <begin position="396"/>
        <end position="419"/>
    </location>
</feature>
<keyword evidence="2" id="KW-0472">Membrane</keyword>
<protein>
    <submittedName>
        <fullName evidence="3">Uncharacterized protein</fullName>
    </submittedName>
</protein>
<keyword evidence="2" id="KW-1133">Transmembrane helix</keyword>
<dbReference type="EMBL" id="CP003364">
    <property type="protein sequence ID" value="AGA28237.1"/>
    <property type="molecule type" value="Genomic_DNA"/>
</dbReference>
<evidence type="ECO:0000256" key="2">
    <source>
        <dbReference type="SAM" id="Phobius"/>
    </source>
</evidence>
<gene>
    <name evidence="3" type="ordered locus">Sinac_4014</name>
</gene>
<organism evidence="3 4">
    <name type="scientific">Singulisphaera acidiphila (strain ATCC BAA-1392 / DSM 18658 / VKM B-2454 / MOB10)</name>
    <dbReference type="NCBI Taxonomy" id="886293"/>
    <lineage>
        <taxon>Bacteria</taxon>
        <taxon>Pseudomonadati</taxon>
        <taxon>Planctomycetota</taxon>
        <taxon>Planctomycetia</taxon>
        <taxon>Isosphaerales</taxon>
        <taxon>Isosphaeraceae</taxon>
        <taxon>Singulisphaera</taxon>
    </lineage>
</organism>
<evidence type="ECO:0000313" key="3">
    <source>
        <dbReference type="EMBL" id="AGA28237.1"/>
    </source>
</evidence>
<dbReference type="KEGG" id="saci:Sinac_4014"/>
<name>L0DG47_SINAD</name>
<keyword evidence="2" id="KW-0812">Transmembrane</keyword>
<reference evidence="3 4" key="1">
    <citation type="submission" date="2012-02" db="EMBL/GenBank/DDBJ databases">
        <title>Complete sequence of chromosome of Singulisphaera acidiphila DSM 18658.</title>
        <authorList>
            <consortium name="US DOE Joint Genome Institute (JGI-PGF)"/>
            <person name="Lucas S."/>
            <person name="Copeland A."/>
            <person name="Lapidus A."/>
            <person name="Glavina del Rio T."/>
            <person name="Dalin E."/>
            <person name="Tice H."/>
            <person name="Bruce D."/>
            <person name="Goodwin L."/>
            <person name="Pitluck S."/>
            <person name="Peters L."/>
            <person name="Ovchinnikova G."/>
            <person name="Chertkov O."/>
            <person name="Kyrpides N."/>
            <person name="Mavromatis K."/>
            <person name="Ivanova N."/>
            <person name="Brettin T."/>
            <person name="Detter J.C."/>
            <person name="Han C."/>
            <person name="Larimer F."/>
            <person name="Land M."/>
            <person name="Hauser L."/>
            <person name="Markowitz V."/>
            <person name="Cheng J.-F."/>
            <person name="Hugenholtz P."/>
            <person name="Woyke T."/>
            <person name="Wu D."/>
            <person name="Tindall B."/>
            <person name="Pomrenke H."/>
            <person name="Brambilla E."/>
            <person name="Klenk H.-P."/>
            <person name="Eisen J.A."/>
        </authorList>
    </citation>
    <scope>NUCLEOTIDE SEQUENCE [LARGE SCALE GENOMIC DNA]</scope>
    <source>
        <strain evidence="4">ATCC BAA-1392 / DSM 18658 / VKM B-2454 / MOB10</strain>
    </source>
</reference>
<accession>L0DG47</accession>
<dbReference type="RefSeq" id="WP_015247367.1">
    <property type="nucleotide sequence ID" value="NC_019892.1"/>
</dbReference>
<evidence type="ECO:0000256" key="1">
    <source>
        <dbReference type="SAM" id="MobiDB-lite"/>
    </source>
</evidence>
<dbReference type="HOGENOM" id="CLU_483859_0_0_0"/>
<dbReference type="Proteomes" id="UP000010798">
    <property type="component" value="Chromosome"/>
</dbReference>
<evidence type="ECO:0000313" key="4">
    <source>
        <dbReference type="Proteomes" id="UP000010798"/>
    </source>
</evidence>